<organism evidence="2 3">
    <name type="scientific">Dipteronia dyeriana</name>
    <dbReference type="NCBI Taxonomy" id="168575"/>
    <lineage>
        <taxon>Eukaryota</taxon>
        <taxon>Viridiplantae</taxon>
        <taxon>Streptophyta</taxon>
        <taxon>Embryophyta</taxon>
        <taxon>Tracheophyta</taxon>
        <taxon>Spermatophyta</taxon>
        <taxon>Magnoliopsida</taxon>
        <taxon>eudicotyledons</taxon>
        <taxon>Gunneridae</taxon>
        <taxon>Pentapetalae</taxon>
        <taxon>rosids</taxon>
        <taxon>malvids</taxon>
        <taxon>Sapindales</taxon>
        <taxon>Sapindaceae</taxon>
        <taxon>Hippocastanoideae</taxon>
        <taxon>Acereae</taxon>
        <taxon>Dipteronia</taxon>
    </lineage>
</organism>
<comment type="caution">
    <text evidence="2">The sequence shown here is derived from an EMBL/GenBank/DDBJ whole genome shotgun (WGS) entry which is preliminary data.</text>
</comment>
<protein>
    <submittedName>
        <fullName evidence="2">Uncharacterized protein</fullName>
    </submittedName>
</protein>
<keyword evidence="1" id="KW-1133">Transmembrane helix</keyword>
<name>A0AAD9TSI4_9ROSI</name>
<evidence type="ECO:0000313" key="3">
    <source>
        <dbReference type="Proteomes" id="UP001280121"/>
    </source>
</evidence>
<dbReference type="AlphaFoldDB" id="A0AAD9TSI4"/>
<sequence length="108" mass="12197">MERSYTHWVRIPENIPVNMTTEVDDMASDVHSGSSTEQFRSFLVVVSLNASVAGCVLIHHLIGHHYNNNCQICVWYGGYYIKIVLSLLVEKDSAAFYLSLYAVNNCIL</sequence>
<keyword evidence="1" id="KW-0812">Transmembrane</keyword>
<proteinExistence type="predicted"/>
<dbReference type="Proteomes" id="UP001280121">
    <property type="component" value="Unassembled WGS sequence"/>
</dbReference>
<dbReference type="EMBL" id="JANJYI010000007">
    <property type="protein sequence ID" value="KAK2641450.1"/>
    <property type="molecule type" value="Genomic_DNA"/>
</dbReference>
<gene>
    <name evidence="2" type="ORF">Ddye_023213</name>
</gene>
<reference evidence="2" key="1">
    <citation type="journal article" date="2023" name="Plant J.">
        <title>Genome sequences and population genomics provide insights into the demographic history, inbreeding, and mutation load of two 'living fossil' tree species of Dipteronia.</title>
        <authorList>
            <person name="Feng Y."/>
            <person name="Comes H.P."/>
            <person name="Chen J."/>
            <person name="Zhu S."/>
            <person name="Lu R."/>
            <person name="Zhang X."/>
            <person name="Li P."/>
            <person name="Qiu J."/>
            <person name="Olsen K.M."/>
            <person name="Qiu Y."/>
        </authorList>
    </citation>
    <scope>NUCLEOTIDE SEQUENCE</scope>
    <source>
        <strain evidence="2">KIB01</strain>
    </source>
</reference>
<keyword evidence="1" id="KW-0472">Membrane</keyword>
<keyword evidence="3" id="KW-1185">Reference proteome</keyword>
<evidence type="ECO:0000256" key="1">
    <source>
        <dbReference type="SAM" id="Phobius"/>
    </source>
</evidence>
<evidence type="ECO:0000313" key="2">
    <source>
        <dbReference type="EMBL" id="KAK2641450.1"/>
    </source>
</evidence>
<accession>A0AAD9TSI4</accession>
<feature type="transmembrane region" description="Helical" evidence="1">
    <location>
        <begin position="42"/>
        <end position="62"/>
    </location>
</feature>